<name>A0A2U1JE16_SMIAN</name>
<feature type="region of interest" description="Disordered" evidence="2">
    <location>
        <begin position="414"/>
        <end position="456"/>
    </location>
</feature>
<sequence length="734" mass="81953">MGDYENRYQKGQNNQGYVQRHERNNSGGNNNMNKGNWQNNKPFNKSGSNNGDGPSPGSGRDNRNNNNPGHKRKHYFDRDNDSIQDDFVENIYNDNYNPGYPGYRGDNEDQRFGHQKGGGGYGNRQNNFGNNNNYGNNKRPYLGNNNPNKRQKDNNEPNWPGLRKSALGITAPMPPAEPIQGRCILVQITPPHNEIYPTISSKMREFGDVRSDFNLLGSRGICFFNYEDIRSARSAWENMQDYKIDGYNVDVRYSLPKANAHELGPSAFRFQGTILAVLEAYRGETISHKDESVFRQYGDVRGIYTFEGRQNTRVVEYFNLRAAEAAYNGLHEFNLNGKGNLHVIYLWDGSLGGWPPLPPRNYNKGYNQNNYQGSFGFNGNNQMRNNQMNSPDFNNSNQYGYYDDRRYKKSRWNQEGAPENSYNNGYANGPYMQNPNIPEPYTGNNYSGGMHNQSPGQNFLDPGSFGMSTLSAISAISAIANSQPNSSESPTISNNGGPVGMQHPVIPQNVGTGPAANLQLISALIAQQQQKNKVESNEITPSYIQPQNSIPQLPNNMNQESIENQEDEPHTNNEENKPEEHLTTETLPDDNIGESKIAELPLPPATLNLPNTNRDNENLDSENIQESAMFVIDTKPSGELVNQYQDDAQVSTNTTNEDNVGEEKTEESNDADSGEILEDGEEIISTDTIMGGRAIVEPSKSGFGSNAPVQSNMQINQLLDILSKVQQQSKPSGL</sequence>
<dbReference type="Gene3D" id="3.30.70.330">
    <property type="match status" value="1"/>
</dbReference>
<evidence type="ECO:0000256" key="2">
    <source>
        <dbReference type="SAM" id="MobiDB-lite"/>
    </source>
</evidence>
<evidence type="ECO:0000313" key="4">
    <source>
        <dbReference type="Proteomes" id="UP000245591"/>
    </source>
</evidence>
<dbReference type="PANTHER" id="PTHR23189">
    <property type="entry name" value="RNA RECOGNITION MOTIF-CONTAINING"/>
    <property type="match status" value="1"/>
</dbReference>
<reference evidence="3 4" key="1">
    <citation type="journal article" date="2018" name="MBio">
        <title>Comparative Genomics Reveals the Core Gene Toolbox for the Fungus-Insect Symbiosis.</title>
        <authorList>
            <person name="Wang Y."/>
            <person name="Stata M."/>
            <person name="Wang W."/>
            <person name="Stajich J.E."/>
            <person name="White M.M."/>
            <person name="Moncalvo J.M."/>
        </authorList>
    </citation>
    <scope>NUCLEOTIDE SEQUENCE [LARGE SCALE GENOMIC DNA]</scope>
    <source>
        <strain evidence="3 4">AUS-126-30</strain>
    </source>
</reference>
<feature type="compositionally biased region" description="Polar residues" evidence="2">
    <location>
        <begin position="537"/>
        <end position="562"/>
    </location>
</feature>
<dbReference type="InterPro" id="IPR012677">
    <property type="entry name" value="Nucleotide-bd_a/b_plait_sf"/>
</dbReference>
<evidence type="ECO:0000313" key="3">
    <source>
        <dbReference type="EMBL" id="PWA03259.1"/>
    </source>
</evidence>
<dbReference type="SUPFAM" id="SSF54928">
    <property type="entry name" value="RNA-binding domain, RBD"/>
    <property type="match status" value="1"/>
</dbReference>
<feature type="region of interest" description="Disordered" evidence="2">
    <location>
        <begin position="532"/>
        <end position="591"/>
    </location>
</feature>
<dbReference type="InterPro" id="IPR035979">
    <property type="entry name" value="RBD_domain_sf"/>
</dbReference>
<feature type="compositionally biased region" description="Low complexity" evidence="2">
    <location>
        <begin position="92"/>
        <end position="104"/>
    </location>
</feature>
<comment type="caution">
    <text evidence="3">The sequence shown here is derived from an EMBL/GenBank/DDBJ whole genome shotgun (WGS) entry which is preliminary data.</text>
</comment>
<keyword evidence="4" id="KW-1185">Reference proteome</keyword>
<dbReference type="EMBL" id="MBFU01000024">
    <property type="protein sequence ID" value="PWA03259.1"/>
    <property type="molecule type" value="Genomic_DNA"/>
</dbReference>
<feature type="compositionally biased region" description="Polar residues" evidence="2">
    <location>
        <begin position="647"/>
        <end position="658"/>
    </location>
</feature>
<evidence type="ECO:0000256" key="1">
    <source>
        <dbReference type="ARBA" id="ARBA00022884"/>
    </source>
</evidence>
<feature type="compositionally biased region" description="Acidic residues" evidence="2">
    <location>
        <begin position="668"/>
        <end position="677"/>
    </location>
</feature>
<feature type="region of interest" description="Disordered" evidence="2">
    <location>
        <begin position="373"/>
        <end position="400"/>
    </location>
</feature>
<evidence type="ECO:0008006" key="5">
    <source>
        <dbReference type="Google" id="ProtNLM"/>
    </source>
</evidence>
<feature type="compositionally biased region" description="Low complexity" evidence="2">
    <location>
        <begin position="373"/>
        <end position="389"/>
    </location>
</feature>
<feature type="region of interest" description="Disordered" evidence="2">
    <location>
        <begin position="647"/>
        <end position="677"/>
    </location>
</feature>
<feature type="region of interest" description="Disordered" evidence="2">
    <location>
        <begin position="1"/>
        <end position="165"/>
    </location>
</feature>
<keyword evidence="1" id="KW-0694">RNA-binding</keyword>
<accession>A0A2U1JE16</accession>
<feature type="compositionally biased region" description="Polar residues" evidence="2">
    <location>
        <begin position="481"/>
        <end position="496"/>
    </location>
</feature>
<feature type="compositionally biased region" description="Low complexity" evidence="2">
    <location>
        <begin position="25"/>
        <end position="59"/>
    </location>
</feature>
<dbReference type="AlphaFoldDB" id="A0A2U1JE16"/>
<protein>
    <recommendedName>
        <fullName evidence="5">RRM domain-containing protein</fullName>
    </recommendedName>
</protein>
<proteinExistence type="predicted"/>
<gene>
    <name evidence="3" type="ORF">BB558_000551</name>
</gene>
<feature type="compositionally biased region" description="Polar residues" evidence="2">
    <location>
        <begin position="390"/>
        <end position="399"/>
    </location>
</feature>
<dbReference type="GO" id="GO:0003723">
    <property type="term" value="F:RNA binding"/>
    <property type="evidence" value="ECO:0007669"/>
    <property type="project" value="UniProtKB-KW"/>
</dbReference>
<feature type="compositionally biased region" description="Low complexity" evidence="2">
    <location>
        <begin position="123"/>
        <end position="148"/>
    </location>
</feature>
<feature type="region of interest" description="Disordered" evidence="2">
    <location>
        <begin position="481"/>
        <end position="510"/>
    </location>
</feature>
<dbReference type="Proteomes" id="UP000245591">
    <property type="component" value="Unassembled WGS sequence"/>
</dbReference>
<feature type="compositionally biased region" description="Basic and acidic residues" evidence="2">
    <location>
        <begin position="567"/>
        <end position="583"/>
    </location>
</feature>
<organism evidence="3 4">
    <name type="scientific">Smittium angustum</name>
    <dbReference type="NCBI Taxonomy" id="133377"/>
    <lineage>
        <taxon>Eukaryota</taxon>
        <taxon>Fungi</taxon>
        <taxon>Fungi incertae sedis</taxon>
        <taxon>Zoopagomycota</taxon>
        <taxon>Kickxellomycotina</taxon>
        <taxon>Harpellomycetes</taxon>
        <taxon>Harpellales</taxon>
        <taxon>Legeriomycetaceae</taxon>
        <taxon>Smittium</taxon>
    </lineage>
</organism>
<feature type="compositionally biased region" description="Polar residues" evidence="2">
    <location>
        <begin position="420"/>
        <end position="456"/>
    </location>
</feature>